<dbReference type="PATRIC" id="fig|1263865.4.peg.818"/>
<evidence type="ECO:0000313" key="1">
    <source>
        <dbReference type="EMBL" id="ESR00703.1"/>
    </source>
</evidence>
<dbReference type="RefSeq" id="WP_023444266.1">
    <property type="nucleotide sequence ID" value="NZ_AOFQ01000011.1"/>
</dbReference>
<sequence length="144" mass="15864">MNDHQPWIQHYRANGVVLNETDYGYGPVFILGDDLAEKEQQYVIKISPSRPDGGRRLAVAVALQWSDKQPGEIADYTLQPESSCLDCAPGELEISDSGLLSMMARQDTASSIHYCCGWMLQLPIAYVEPARQAIALAIAALPKE</sequence>
<comment type="caution">
    <text evidence="1">The sequence shown here is derived from an EMBL/GenBank/DDBJ whole genome shotgun (WGS) entry which is preliminary data.</text>
</comment>
<evidence type="ECO:0000313" key="2">
    <source>
        <dbReference type="Proteomes" id="UP000017822"/>
    </source>
</evidence>
<dbReference type="EMBL" id="AOFQ01000011">
    <property type="protein sequence ID" value="ESR00703.1"/>
    <property type="molecule type" value="Genomic_DNA"/>
</dbReference>
<gene>
    <name evidence="1" type="ORF">F753_04180</name>
</gene>
<protein>
    <submittedName>
        <fullName evidence="1">Uncharacterized protein</fullName>
    </submittedName>
</protein>
<proteinExistence type="predicted"/>
<organism evidence="1 2">
    <name type="scientific">Stutzerimonas chloritidismutans AW-1</name>
    <dbReference type="NCBI Taxonomy" id="1263865"/>
    <lineage>
        <taxon>Bacteria</taxon>
        <taxon>Pseudomonadati</taxon>
        <taxon>Pseudomonadota</taxon>
        <taxon>Gammaproteobacteria</taxon>
        <taxon>Pseudomonadales</taxon>
        <taxon>Pseudomonadaceae</taxon>
        <taxon>Stutzerimonas</taxon>
    </lineage>
</organism>
<dbReference type="AlphaFoldDB" id="V4QFY9"/>
<reference evidence="1 2" key="1">
    <citation type="submission" date="2013-07" db="EMBL/GenBank/DDBJ databases">
        <authorList>
            <person name="Schaap P.J."/>
            <person name="Mehboob F."/>
            <person name="Oosterkamp M.J."/>
            <person name="de Vos W.M."/>
            <person name="Stams A.J.M."/>
            <person name="Koehorst J.J."/>
        </authorList>
    </citation>
    <scope>NUCLEOTIDE SEQUENCE [LARGE SCALE GENOMIC DNA]</scope>
    <source>
        <strain evidence="1 2">AW-1</strain>
    </source>
</reference>
<dbReference type="Proteomes" id="UP000017822">
    <property type="component" value="Unassembled WGS sequence"/>
</dbReference>
<accession>V4QFY9</accession>
<name>V4QFY9_STUCH</name>